<protein>
    <submittedName>
        <fullName evidence="2">Hydrolase</fullName>
    </submittedName>
</protein>
<evidence type="ECO:0000313" key="3">
    <source>
        <dbReference type="Proteomes" id="UP001398420"/>
    </source>
</evidence>
<proteinExistence type="predicted"/>
<evidence type="ECO:0000313" key="2">
    <source>
        <dbReference type="EMBL" id="MEL5988797.1"/>
    </source>
</evidence>
<dbReference type="PANTHER" id="PTHR14119">
    <property type="entry name" value="HYDROLASE"/>
    <property type="match status" value="1"/>
</dbReference>
<organism evidence="2 3">
    <name type="scientific">Kurthia gibsonii</name>
    <dbReference type="NCBI Taxonomy" id="33946"/>
    <lineage>
        <taxon>Bacteria</taxon>
        <taxon>Bacillati</taxon>
        <taxon>Bacillota</taxon>
        <taxon>Bacilli</taxon>
        <taxon>Bacillales</taxon>
        <taxon>Caryophanaceae</taxon>
        <taxon>Kurthia</taxon>
    </lineage>
</organism>
<name>A0ABU9LLC5_9BACL</name>
<accession>A0ABU9LLC5</accession>
<dbReference type="InterPro" id="IPR036380">
    <property type="entry name" value="Isochorismatase-like_sf"/>
</dbReference>
<dbReference type="Proteomes" id="UP001398420">
    <property type="component" value="Unassembled WGS sequence"/>
</dbReference>
<dbReference type="GO" id="GO:0016787">
    <property type="term" value="F:hydrolase activity"/>
    <property type="evidence" value="ECO:0007669"/>
    <property type="project" value="UniProtKB-KW"/>
</dbReference>
<feature type="domain" description="Isochorismatase-like" evidence="1">
    <location>
        <begin position="6"/>
        <end position="156"/>
    </location>
</feature>
<dbReference type="InterPro" id="IPR050993">
    <property type="entry name" value="Isochorismatase_domain"/>
</dbReference>
<comment type="caution">
    <text evidence="2">The sequence shown here is derived from an EMBL/GenBank/DDBJ whole genome shotgun (WGS) entry which is preliminary data.</text>
</comment>
<gene>
    <name evidence="2" type="ORF">AAF454_10345</name>
</gene>
<dbReference type="CDD" id="cd01012">
    <property type="entry name" value="YcaC_related"/>
    <property type="match status" value="1"/>
</dbReference>
<keyword evidence="3" id="KW-1185">Reference proteome</keyword>
<dbReference type="InterPro" id="IPR000868">
    <property type="entry name" value="Isochorismatase-like_dom"/>
</dbReference>
<sequence length="179" mass="20129">MNLEQTAVVLIDVQGRLATLMNRHEETLRKLEQLLKGAKTLELPILWLEQYPRGLGPTVDSLAEILSPITKPIEKITFSAWGTDEFKEALIASGKKQILLCGIETHICVYQTAKDLKAAGFHVEVVADAVDSRFELDREIALRRFEQENIPLTTVEMALFELLEVAKGDAFKQISKIIK</sequence>
<dbReference type="Pfam" id="PF00857">
    <property type="entry name" value="Isochorismatase"/>
    <property type="match status" value="1"/>
</dbReference>
<reference evidence="2 3" key="1">
    <citation type="submission" date="2024-04" db="EMBL/GenBank/DDBJ databases">
        <authorList>
            <person name="Wu Y.S."/>
            <person name="Zhang L."/>
        </authorList>
    </citation>
    <scope>NUCLEOTIDE SEQUENCE [LARGE SCALE GENOMIC DNA]</scope>
    <source>
        <strain evidence="2 3">KG-01</strain>
    </source>
</reference>
<dbReference type="EMBL" id="JBCEWA010000007">
    <property type="protein sequence ID" value="MEL5988797.1"/>
    <property type="molecule type" value="Genomic_DNA"/>
</dbReference>
<evidence type="ECO:0000259" key="1">
    <source>
        <dbReference type="Pfam" id="PF00857"/>
    </source>
</evidence>
<dbReference type="PANTHER" id="PTHR14119:SF3">
    <property type="entry name" value="ISOCHORISMATASE DOMAIN-CONTAINING PROTEIN 2"/>
    <property type="match status" value="1"/>
</dbReference>
<dbReference type="SUPFAM" id="SSF52499">
    <property type="entry name" value="Isochorismatase-like hydrolases"/>
    <property type="match status" value="1"/>
</dbReference>
<keyword evidence="2" id="KW-0378">Hydrolase</keyword>
<dbReference type="RefSeq" id="WP_087680221.1">
    <property type="nucleotide sequence ID" value="NZ_JBANCH010000001.1"/>
</dbReference>
<dbReference type="Gene3D" id="3.40.50.850">
    <property type="entry name" value="Isochorismatase-like"/>
    <property type="match status" value="1"/>
</dbReference>